<organism evidence="3 4">
    <name type="scientific">Saccharibacillus kuerlensis</name>
    <dbReference type="NCBI Taxonomy" id="459527"/>
    <lineage>
        <taxon>Bacteria</taxon>
        <taxon>Bacillati</taxon>
        <taxon>Bacillota</taxon>
        <taxon>Bacilli</taxon>
        <taxon>Bacillales</taxon>
        <taxon>Paenibacillaceae</taxon>
        <taxon>Saccharibacillus</taxon>
    </lineage>
</organism>
<dbReference type="RefSeq" id="WP_018976269.1">
    <property type="nucleotide sequence ID" value="NZ_BMLN01000006.1"/>
</dbReference>
<comment type="caution">
    <text evidence="3">The sequence shown here is derived from an EMBL/GenBank/DDBJ whole genome shotgun (WGS) entry which is preliminary data.</text>
</comment>
<evidence type="ECO:0000259" key="2">
    <source>
        <dbReference type="Pfam" id="PF20434"/>
    </source>
</evidence>
<proteinExistence type="predicted"/>
<evidence type="ECO:0000313" key="4">
    <source>
        <dbReference type="Proteomes" id="UP000606653"/>
    </source>
</evidence>
<dbReference type="Pfam" id="PF20434">
    <property type="entry name" value="BD-FAE"/>
    <property type="match status" value="1"/>
</dbReference>
<evidence type="ECO:0000313" key="3">
    <source>
        <dbReference type="EMBL" id="GGO01850.1"/>
    </source>
</evidence>
<dbReference type="InterPro" id="IPR050300">
    <property type="entry name" value="GDXG_lipolytic_enzyme"/>
</dbReference>
<protein>
    <submittedName>
        <fullName evidence="3">Lipase</fullName>
    </submittedName>
</protein>
<feature type="domain" description="BD-FAE-like" evidence="2">
    <location>
        <begin position="82"/>
        <end position="277"/>
    </location>
</feature>
<dbReference type="InterPro" id="IPR049492">
    <property type="entry name" value="BD-FAE-like_dom"/>
</dbReference>
<name>A0ABQ2L420_9BACL</name>
<sequence length="336" mass="37077">MKIAKRIALAVLSLLIAIPLLFFGIGAFSPNPAAYLTRLAFGGIGESVQDTYPKTADFSRMSAQVISLKDEVYDSGSSFGKMDIYKPKGTGSPKNPTLFWVHGGAFVGGDKNGISNYMIMLASQGYVVVNLNYDLAPESKYPSPLNQIGKAYRYVEENASDYGADLTRIVFGGDSAGGQLVGQFVNMQVDKRYAEEVGIPAVVNPDYIKAVVFFSALLDVEKFDETDSSVSNYLFDKSAWAYFGKKDWKDSKEVQQANVTGNVNAKYPPTYLTDGNTGSFQTHGEELSRQLKEVNVPVETRFYSASLGHEYQFDMSREESQDNYRAVSDFLAKHLE</sequence>
<evidence type="ECO:0000256" key="1">
    <source>
        <dbReference type="ARBA" id="ARBA00022801"/>
    </source>
</evidence>
<dbReference type="PANTHER" id="PTHR48081:SF6">
    <property type="entry name" value="PEPTIDASE S9 PROLYL OLIGOPEPTIDASE CATALYTIC DOMAIN-CONTAINING PROTEIN"/>
    <property type="match status" value="1"/>
</dbReference>
<dbReference type="PANTHER" id="PTHR48081">
    <property type="entry name" value="AB HYDROLASE SUPERFAMILY PROTEIN C4A8.06C"/>
    <property type="match status" value="1"/>
</dbReference>
<accession>A0ABQ2L420</accession>
<dbReference type="InterPro" id="IPR029058">
    <property type="entry name" value="AB_hydrolase_fold"/>
</dbReference>
<dbReference type="Gene3D" id="3.40.50.1820">
    <property type="entry name" value="alpha/beta hydrolase"/>
    <property type="match status" value="1"/>
</dbReference>
<keyword evidence="1" id="KW-0378">Hydrolase</keyword>
<dbReference type="SUPFAM" id="SSF53474">
    <property type="entry name" value="alpha/beta-Hydrolases"/>
    <property type="match status" value="1"/>
</dbReference>
<keyword evidence="4" id="KW-1185">Reference proteome</keyword>
<gene>
    <name evidence="3" type="ORF">GCM10010969_24560</name>
</gene>
<dbReference type="EMBL" id="BMLN01000006">
    <property type="protein sequence ID" value="GGO01850.1"/>
    <property type="molecule type" value="Genomic_DNA"/>
</dbReference>
<dbReference type="Proteomes" id="UP000606653">
    <property type="component" value="Unassembled WGS sequence"/>
</dbReference>
<reference evidence="4" key="1">
    <citation type="journal article" date="2019" name="Int. J. Syst. Evol. Microbiol.">
        <title>The Global Catalogue of Microorganisms (GCM) 10K type strain sequencing project: providing services to taxonomists for standard genome sequencing and annotation.</title>
        <authorList>
            <consortium name="The Broad Institute Genomics Platform"/>
            <consortium name="The Broad Institute Genome Sequencing Center for Infectious Disease"/>
            <person name="Wu L."/>
            <person name="Ma J."/>
        </authorList>
    </citation>
    <scope>NUCLEOTIDE SEQUENCE [LARGE SCALE GENOMIC DNA]</scope>
    <source>
        <strain evidence="4">CGMCC 1.6964</strain>
    </source>
</reference>